<evidence type="ECO:0000313" key="5">
    <source>
        <dbReference type="Proteomes" id="UP000265882"/>
    </source>
</evidence>
<dbReference type="EMBL" id="QZKU01000049">
    <property type="protein sequence ID" value="RJP23202.1"/>
    <property type="molecule type" value="Genomic_DNA"/>
</dbReference>
<dbReference type="SUPFAM" id="SSF53474">
    <property type="entry name" value="alpha/beta-Hydrolases"/>
    <property type="match status" value="1"/>
</dbReference>
<name>A0A3A4NW41_ABYX5</name>
<dbReference type="PANTHER" id="PTHR43194">
    <property type="entry name" value="HYDROLASE ALPHA/BETA FOLD FAMILY"/>
    <property type="match status" value="1"/>
</dbReference>
<evidence type="ECO:0000259" key="3">
    <source>
        <dbReference type="Pfam" id="PF00561"/>
    </source>
</evidence>
<dbReference type="InterPro" id="IPR002410">
    <property type="entry name" value="Peptidase_S33"/>
</dbReference>
<dbReference type="InterPro" id="IPR050228">
    <property type="entry name" value="Carboxylesterase_BioH"/>
</dbReference>
<dbReference type="GO" id="GO:0008233">
    <property type="term" value="F:peptidase activity"/>
    <property type="evidence" value="ECO:0007669"/>
    <property type="project" value="InterPro"/>
</dbReference>
<evidence type="ECO:0000313" key="4">
    <source>
        <dbReference type="EMBL" id="RJP23202.1"/>
    </source>
</evidence>
<dbReference type="PRINTS" id="PR00793">
    <property type="entry name" value="PROAMNOPTASE"/>
</dbReference>
<reference evidence="4 5" key="1">
    <citation type="journal article" date="2017" name="ISME J.">
        <title>Energy and carbon metabolisms in a deep terrestrial subsurface fluid microbial community.</title>
        <authorList>
            <person name="Momper L."/>
            <person name="Jungbluth S.P."/>
            <person name="Lee M.D."/>
            <person name="Amend J.P."/>
        </authorList>
    </citation>
    <scope>NUCLEOTIDE SEQUENCE [LARGE SCALE GENOMIC DNA]</scope>
    <source>
        <strain evidence="4">SURF_5</strain>
    </source>
</reference>
<dbReference type="Proteomes" id="UP000265882">
    <property type="component" value="Unassembled WGS sequence"/>
</dbReference>
<evidence type="ECO:0000256" key="2">
    <source>
        <dbReference type="ARBA" id="ARBA00022801"/>
    </source>
</evidence>
<dbReference type="Gene3D" id="3.40.50.1820">
    <property type="entry name" value="alpha/beta hydrolase"/>
    <property type="match status" value="1"/>
</dbReference>
<sequence length="366" mass="41518">MNFHKILKLLTRYFLLSLVLLVLLVSFLTISYRAYLQDKVMQATAIRSPNGIELLEAVDLNGVKQWILIRGCDVSNPVLLHLHGGPGAADISIARHFDGELVKHFVVVHWDQRGAGKSFNPDIPRETMNREQFVSDIKSLSELLKKRLGVPKIYLVGHSWGSEIGMLSAARYPELFHAFVGVSQVVEYDEAERISYDFVTKEAAQTGNQRALQELRAIAPPYKSRDELLMQRKWLEHFGGQSHSDLRFKDMLKIGLSSPDYSLVDGLKFFRGGDFSPSCLWEEGKDTDLFVQAPQVDIPVYFFVGKYDYNTPGALVERYVDALIAPRGKHIVFFENSGHMIPYESPQEYADALINRVLAETHSDNR</sequence>
<organism evidence="4 5">
    <name type="scientific">Abyssobacteria bacterium (strain SURF_5)</name>
    <dbReference type="NCBI Taxonomy" id="2093360"/>
    <lineage>
        <taxon>Bacteria</taxon>
        <taxon>Pseudomonadati</taxon>
        <taxon>Candidatus Hydrogenedentota</taxon>
        <taxon>Candidatus Abyssobacteria</taxon>
    </lineage>
</organism>
<dbReference type="Pfam" id="PF00561">
    <property type="entry name" value="Abhydrolase_1"/>
    <property type="match status" value="1"/>
</dbReference>
<comment type="caution">
    <text evidence="4">The sequence shown here is derived from an EMBL/GenBank/DDBJ whole genome shotgun (WGS) entry which is preliminary data.</text>
</comment>
<dbReference type="InterPro" id="IPR000073">
    <property type="entry name" value="AB_hydrolase_1"/>
</dbReference>
<dbReference type="PANTHER" id="PTHR43194:SF2">
    <property type="entry name" value="PEROXISOMAL MEMBRANE PROTEIN LPX1"/>
    <property type="match status" value="1"/>
</dbReference>
<evidence type="ECO:0000256" key="1">
    <source>
        <dbReference type="ARBA" id="ARBA00010088"/>
    </source>
</evidence>
<protein>
    <submittedName>
        <fullName evidence="4">Alpha/beta hydrolase</fullName>
    </submittedName>
</protein>
<feature type="domain" description="AB hydrolase-1" evidence="3">
    <location>
        <begin position="77"/>
        <end position="216"/>
    </location>
</feature>
<dbReference type="AlphaFoldDB" id="A0A3A4NW41"/>
<proteinExistence type="inferred from homology"/>
<dbReference type="GO" id="GO:0006508">
    <property type="term" value="P:proteolysis"/>
    <property type="evidence" value="ECO:0007669"/>
    <property type="project" value="InterPro"/>
</dbReference>
<dbReference type="InterPro" id="IPR029058">
    <property type="entry name" value="AB_hydrolase_fold"/>
</dbReference>
<keyword evidence="2 4" id="KW-0378">Hydrolase</keyword>
<accession>A0A3A4NW41</accession>
<comment type="similarity">
    <text evidence="1">Belongs to the peptidase S33 family.</text>
</comment>
<gene>
    <name evidence="4" type="ORF">C4520_06810</name>
</gene>